<protein>
    <submittedName>
        <fullName evidence="1">Uncharacterized protein</fullName>
    </submittedName>
</protein>
<dbReference type="EMBL" id="FODS01000012">
    <property type="protein sequence ID" value="SEO78730.1"/>
    <property type="molecule type" value="Genomic_DNA"/>
</dbReference>
<evidence type="ECO:0000313" key="1">
    <source>
        <dbReference type="EMBL" id="SEO78730.1"/>
    </source>
</evidence>
<accession>A0A1H8SJ05</accession>
<evidence type="ECO:0000313" key="2">
    <source>
        <dbReference type="Proteomes" id="UP000198893"/>
    </source>
</evidence>
<dbReference type="Proteomes" id="UP000198893">
    <property type="component" value="Unassembled WGS sequence"/>
</dbReference>
<dbReference type="OrthoDB" id="7872162at2"/>
<name>A0A1H8SJ05_9RHOB</name>
<dbReference type="RefSeq" id="WP_093118431.1">
    <property type="nucleotide sequence ID" value="NZ_FODS01000012.1"/>
</dbReference>
<gene>
    <name evidence="1" type="ORF">SAMN04490248_11267</name>
</gene>
<organism evidence="1 2">
    <name type="scientific">Salinihabitans flavidus</name>
    <dbReference type="NCBI Taxonomy" id="569882"/>
    <lineage>
        <taxon>Bacteria</taxon>
        <taxon>Pseudomonadati</taxon>
        <taxon>Pseudomonadota</taxon>
        <taxon>Alphaproteobacteria</taxon>
        <taxon>Rhodobacterales</taxon>
        <taxon>Roseobacteraceae</taxon>
        <taxon>Salinihabitans</taxon>
    </lineage>
</organism>
<reference evidence="1 2" key="1">
    <citation type="submission" date="2016-10" db="EMBL/GenBank/DDBJ databases">
        <authorList>
            <person name="de Groot N.N."/>
        </authorList>
    </citation>
    <scope>NUCLEOTIDE SEQUENCE [LARGE SCALE GENOMIC DNA]</scope>
    <source>
        <strain evidence="1 2">DSM 27842</strain>
    </source>
</reference>
<proteinExistence type="predicted"/>
<keyword evidence="2" id="KW-1185">Reference proteome</keyword>
<dbReference type="AlphaFoldDB" id="A0A1H8SJ05"/>
<sequence length="73" mass="8554">MFTKFALCEKLSRKTVARVHRYLFDFGQGAHRVFWNGEQAYIETDCPDDISLLRQQFPDVVQINDRHRGGAPR</sequence>